<dbReference type="Proteomes" id="UP001054889">
    <property type="component" value="Unassembled WGS sequence"/>
</dbReference>
<evidence type="ECO:0000259" key="3">
    <source>
        <dbReference type="SMART" id="SM00093"/>
    </source>
</evidence>
<dbReference type="InterPro" id="IPR023796">
    <property type="entry name" value="Serpin_dom"/>
</dbReference>
<dbReference type="InterPro" id="IPR036186">
    <property type="entry name" value="Serpin_sf"/>
</dbReference>
<dbReference type="Gene3D" id="6.20.40.10">
    <property type="match status" value="1"/>
</dbReference>
<accession>A0AAV5ENC1</accession>
<dbReference type="GO" id="GO:0004867">
    <property type="term" value="F:serine-type endopeptidase inhibitor activity"/>
    <property type="evidence" value="ECO:0007669"/>
    <property type="project" value="InterPro"/>
</dbReference>
<dbReference type="Pfam" id="PF00079">
    <property type="entry name" value="Serpin"/>
    <property type="match status" value="1"/>
</dbReference>
<sequence length="238" mass="26873">MALSKCFVSCSDSWIEKVTSGLINELLLPESVDQTTGLVLGNAHYFKGSWDQKFDAFEPKDGEFHLLDGSSVQTPFMTTTKDQYISSYHNVKVLRLPYQQGTDKRQFSMYILLLGKQNGLWALAENLSSQPEFLDRRMPKWKIPVTRFKLPKFKVSFGFKACDLLKCLGLHLAFSTEADLSELAEVGKTLCVSSMFHKCSLEVNEEGTEPVVASDIVLFCCREPTRVDFIADHFLGPH</sequence>
<comment type="similarity">
    <text evidence="1 2">Belongs to the serpin family.</text>
</comment>
<feature type="domain" description="Serpin" evidence="3">
    <location>
        <begin position="1"/>
        <end position="237"/>
    </location>
</feature>
<comment type="caution">
    <text evidence="4">The sequence shown here is derived from an EMBL/GenBank/DDBJ whole genome shotgun (WGS) entry which is preliminary data.</text>
</comment>
<organism evidence="4 5">
    <name type="scientific">Eleusine coracana subsp. coracana</name>
    <dbReference type="NCBI Taxonomy" id="191504"/>
    <lineage>
        <taxon>Eukaryota</taxon>
        <taxon>Viridiplantae</taxon>
        <taxon>Streptophyta</taxon>
        <taxon>Embryophyta</taxon>
        <taxon>Tracheophyta</taxon>
        <taxon>Spermatophyta</taxon>
        <taxon>Magnoliopsida</taxon>
        <taxon>Liliopsida</taxon>
        <taxon>Poales</taxon>
        <taxon>Poaceae</taxon>
        <taxon>PACMAD clade</taxon>
        <taxon>Chloridoideae</taxon>
        <taxon>Cynodonteae</taxon>
        <taxon>Eleusininae</taxon>
        <taxon>Eleusine</taxon>
    </lineage>
</organism>
<proteinExistence type="inferred from homology"/>
<evidence type="ECO:0000256" key="1">
    <source>
        <dbReference type="ARBA" id="ARBA00009500"/>
    </source>
</evidence>
<protein>
    <recommendedName>
        <fullName evidence="3">Serpin domain-containing protein</fullName>
    </recommendedName>
</protein>
<evidence type="ECO:0000313" key="4">
    <source>
        <dbReference type="EMBL" id="GJN24071.1"/>
    </source>
</evidence>
<dbReference type="EMBL" id="BQKI01000076">
    <property type="protein sequence ID" value="GJN24071.1"/>
    <property type="molecule type" value="Genomic_DNA"/>
</dbReference>
<keyword evidence="5" id="KW-1185">Reference proteome</keyword>
<reference evidence="4" key="1">
    <citation type="journal article" date="2018" name="DNA Res.">
        <title>Multiple hybrid de novo genome assembly of finger millet, an orphan allotetraploid crop.</title>
        <authorList>
            <person name="Hatakeyama M."/>
            <person name="Aluri S."/>
            <person name="Balachadran M.T."/>
            <person name="Sivarajan S.R."/>
            <person name="Patrignani A."/>
            <person name="Gruter S."/>
            <person name="Poveda L."/>
            <person name="Shimizu-Inatsugi R."/>
            <person name="Baeten J."/>
            <person name="Francoijs K.J."/>
            <person name="Nataraja K.N."/>
            <person name="Reddy Y.A.N."/>
            <person name="Phadnis S."/>
            <person name="Ravikumar R.L."/>
            <person name="Schlapbach R."/>
            <person name="Sreeman S.M."/>
            <person name="Shimizu K.K."/>
        </authorList>
    </citation>
    <scope>NUCLEOTIDE SEQUENCE</scope>
</reference>
<name>A0AAV5ENC1_ELECO</name>
<reference evidence="4" key="2">
    <citation type="submission" date="2021-12" db="EMBL/GenBank/DDBJ databases">
        <title>Resequencing data analysis of finger millet.</title>
        <authorList>
            <person name="Hatakeyama M."/>
            <person name="Aluri S."/>
            <person name="Balachadran M.T."/>
            <person name="Sivarajan S.R."/>
            <person name="Poveda L."/>
            <person name="Shimizu-Inatsugi R."/>
            <person name="Schlapbach R."/>
            <person name="Sreeman S.M."/>
            <person name="Shimizu K.K."/>
        </authorList>
    </citation>
    <scope>NUCLEOTIDE SEQUENCE</scope>
</reference>
<evidence type="ECO:0000256" key="2">
    <source>
        <dbReference type="RuleBase" id="RU000411"/>
    </source>
</evidence>
<dbReference type="PANTHER" id="PTHR11461:SF366">
    <property type="entry name" value="SERPIN DOMAIN-CONTAINING PROTEIN"/>
    <property type="match status" value="1"/>
</dbReference>
<dbReference type="Gene3D" id="3.30.497.10">
    <property type="entry name" value="Antithrombin, subunit I, domain 2"/>
    <property type="match status" value="1"/>
</dbReference>
<evidence type="ECO:0000313" key="5">
    <source>
        <dbReference type="Proteomes" id="UP001054889"/>
    </source>
</evidence>
<gene>
    <name evidence="4" type="primary">gb11784</name>
    <name evidence="4" type="ORF">PR202_gb11784</name>
</gene>
<dbReference type="AlphaFoldDB" id="A0AAV5ENC1"/>
<dbReference type="GO" id="GO:0005615">
    <property type="term" value="C:extracellular space"/>
    <property type="evidence" value="ECO:0007669"/>
    <property type="project" value="InterPro"/>
</dbReference>
<dbReference type="InterPro" id="IPR042178">
    <property type="entry name" value="Serpin_sf_1"/>
</dbReference>
<dbReference type="Gene3D" id="2.30.39.10">
    <property type="entry name" value="Alpha-1-antitrypsin, domain 1"/>
    <property type="match status" value="1"/>
</dbReference>
<dbReference type="InterPro" id="IPR000215">
    <property type="entry name" value="Serpin_fam"/>
</dbReference>
<dbReference type="InterPro" id="IPR042185">
    <property type="entry name" value="Serpin_sf_2"/>
</dbReference>
<dbReference type="SMART" id="SM00093">
    <property type="entry name" value="SERPIN"/>
    <property type="match status" value="1"/>
</dbReference>
<dbReference type="SUPFAM" id="SSF56574">
    <property type="entry name" value="Serpins"/>
    <property type="match status" value="1"/>
</dbReference>
<dbReference type="PANTHER" id="PTHR11461">
    <property type="entry name" value="SERINE PROTEASE INHIBITOR, SERPIN"/>
    <property type="match status" value="1"/>
</dbReference>